<sequence>MNRQRQFSWMVKPKGFIKLLGGEYELMQMAGGTVLFKFYLSSIIILLIAIISFASIVYAIELLFHALLVEILLSTFLSLLFVLLFIFIVNTFTKDARHRRLLNFSNVTRLGFVMFIGFIISKPIEVFFYRHAIETEIKTHKAELAKKHTLKIEHLFANDLVKLQAERNNYISLGSPADVQRTDSKIAYINQKKRELAAVSTFRIEQGAYFIYRIKVISNEHPGSWLISFAVVTLFFLPIYLIYSISSDEEYFKRKNAQEKRMIERAYNAFTKKYEQIFLQQYGLQLQFYSKYEDPPFNSILKKPPVCRSANDFHERFAQS</sequence>
<keyword evidence="1" id="KW-0472">Membrane</keyword>
<evidence type="ECO:0000256" key="1">
    <source>
        <dbReference type="SAM" id="Phobius"/>
    </source>
</evidence>
<feature type="transmembrane region" description="Helical" evidence="1">
    <location>
        <begin position="101"/>
        <end position="120"/>
    </location>
</feature>
<protein>
    <submittedName>
        <fullName evidence="2">Uncharacterized protein DUF4407</fullName>
    </submittedName>
</protein>
<feature type="transmembrane region" description="Helical" evidence="1">
    <location>
        <begin position="66"/>
        <end position="89"/>
    </location>
</feature>
<evidence type="ECO:0000313" key="2">
    <source>
        <dbReference type="EMBL" id="TWI78006.1"/>
    </source>
</evidence>
<dbReference type="AlphaFoldDB" id="A0A562SBJ9"/>
<keyword evidence="1" id="KW-0812">Transmembrane</keyword>
<feature type="transmembrane region" description="Helical" evidence="1">
    <location>
        <begin position="225"/>
        <end position="245"/>
    </location>
</feature>
<dbReference type="EMBL" id="VLLE01000008">
    <property type="protein sequence ID" value="TWI78006.1"/>
    <property type="molecule type" value="Genomic_DNA"/>
</dbReference>
<keyword evidence="1" id="KW-1133">Transmembrane helix</keyword>
<dbReference type="InterPro" id="IPR025519">
    <property type="entry name" value="DUF4407"/>
</dbReference>
<reference evidence="2 3" key="1">
    <citation type="journal article" date="2015" name="Stand. Genomic Sci.">
        <title>Genomic Encyclopedia of Bacterial and Archaeal Type Strains, Phase III: the genomes of soil and plant-associated and newly described type strains.</title>
        <authorList>
            <person name="Whitman W.B."/>
            <person name="Woyke T."/>
            <person name="Klenk H.P."/>
            <person name="Zhou Y."/>
            <person name="Lilburn T.G."/>
            <person name="Beck B.J."/>
            <person name="De Vos P."/>
            <person name="Vandamme P."/>
            <person name="Eisen J.A."/>
            <person name="Garrity G."/>
            <person name="Hugenholtz P."/>
            <person name="Kyrpides N.C."/>
        </authorList>
    </citation>
    <scope>NUCLEOTIDE SEQUENCE [LARGE SCALE GENOMIC DNA]</scope>
    <source>
        <strain evidence="2 3">CGMCC 1.7271</strain>
    </source>
</reference>
<dbReference type="Pfam" id="PF14362">
    <property type="entry name" value="DUF4407"/>
    <property type="match status" value="1"/>
</dbReference>
<feature type="transmembrane region" description="Helical" evidence="1">
    <location>
        <begin position="38"/>
        <end position="60"/>
    </location>
</feature>
<proteinExistence type="predicted"/>
<dbReference type="OrthoDB" id="752876at2"/>
<name>A0A562SBJ9_9BACT</name>
<organism evidence="2 3">
    <name type="scientific">Lacibacter cauensis</name>
    <dbReference type="NCBI Taxonomy" id="510947"/>
    <lineage>
        <taxon>Bacteria</taxon>
        <taxon>Pseudomonadati</taxon>
        <taxon>Bacteroidota</taxon>
        <taxon>Chitinophagia</taxon>
        <taxon>Chitinophagales</taxon>
        <taxon>Chitinophagaceae</taxon>
        <taxon>Lacibacter</taxon>
    </lineage>
</organism>
<keyword evidence="3" id="KW-1185">Reference proteome</keyword>
<dbReference type="RefSeq" id="WP_144888704.1">
    <property type="nucleotide sequence ID" value="NZ_VLLE01000008.1"/>
</dbReference>
<evidence type="ECO:0000313" key="3">
    <source>
        <dbReference type="Proteomes" id="UP000316167"/>
    </source>
</evidence>
<accession>A0A562SBJ9</accession>
<dbReference type="Proteomes" id="UP000316167">
    <property type="component" value="Unassembled WGS sequence"/>
</dbReference>
<comment type="caution">
    <text evidence="2">The sequence shown here is derived from an EMBL/GenBank/DDBJ whole genome shotgun (WGS) entry which is preliminary data.</text>
</comment>
<gene>
    <name evidence="2" type="ORF">IQ13_4250</name>
</gene>